<protein>
    <recommendedName>
        <fullName evidence="2">Apple domain-containing protein</fullName>
    </recommendedName>
</protein>
<reference evidence="4" key="1">
    <citation type="journal article" date="2017" name="bioRxiv">
        <title>Comparative analysis of the genomes of Stylophora pistillata and Acropora digitifera provides evidence for extensive differences between species of corals.</title>
        <authorList>
            <person name="Voolstra C.R."/>
            <person name="Li Y."/>
            <person name="Liew Y.J."/>
            <person name="Baumgarten S."/>
            <person name="Zoccola D."/>
            <person name="Flot J.-F."/>
            <person name="Tambutte S."/>
            <person name="Allemand D."/>
            <person name="Aranda M."/>
        </authorList>
    </citation>
    <scope>NUCLEOTIDE SEQUENCE [LARGE SCALE GENOMIC DNA]</scope>
</reference>
<dbReference type="Proteomes" id="UP000225706">
    <property type="component" value="Unassembled WGS sequence"/>
</dbReference>
<gene>
    <name evidence="3" type="ORF">AWC38_SpisGene21905</name>
</gene>
<comment type="caution">
    <text evidence="3">The sequence shown here is derived from an EMBL/GenBank/DDBJ whole genome shotgun (WGS) entry which is preliminary data.</text>
</comment>
<sequence>MEGTAMKAIMMILAVIASASNSTAAFHGRSSFLQTAKDRYLVGHVTNCRMASSISSCAQFCLKMWPLCRSINYREGKGRTICELNDKGLESADTESSAFVSMPGFIFGQLLNFQRHKSCNEIQKKNPGTKSALYEIHPLLNANPIEVFCELDIEEGGFTFLPRSLTLRPDAQQIVDALFKEKKTVLLSRR</sequence>
<accession>A0A2B4RC85</accession>
<dbReference type="NCBIfam" id="NF040941">
    <property type="entry name" value="GGGWT_bact"/>
    <property type="match status" value="1"/>
</dbReference>
<proteinExistence type="predicted"/>
<dbReference type="InterPro" id="IPR014716">
    <property type="entry name" value="Fibrinogen_a/b/g_C_1"/>
</dbReference>
<dbReference type="EMBL" id="LSMT01000860">
    <property type="protein sequence ID" value="PFX13977.1"/>
    <property type="molecule type" value="Genomic_DNA"/>
</dbReference>
<feature type="domain" description="Apple" evidence="2">
    <location>
        <begin position="39"/>
        <end position="96"/>
    </location>
</feature>
<dbReference type="InterPro" id="IPR003609">
    <property type="entry name" value="Pan_app"/>
</dbReference>
<name>A0A2B4RC85_STYPI</name>
<evidence type="ECO:0000313" key="4">
    <source>
        <dbReference type="Proteomes" id="UP000225706"/>
    </source>
</evidence>
<evidence type="ECO:0000313" key="3">
    <source>
        <dbReference type="EMBL" id="PFX13977.1"/>
    </source>
</evidence>
<keyword evidence="1" id="KW-0732">Signal</keyword>
<organism evidence="3 4">
    <name type="scientific">Stylophora pistillata</name>
    <name type="common">Smooth cauliflower coral</name>
    <dbReference type="NCBI Taxonomy" id="50429"/>
    <lineage>
        <taxon>Eukaryota</taxon>
        <taxon>Metazoa</taxon>
        <taxon>Cnidaria</taxon>
        <taxon>Anthozoa</taxon>
        <taxon>Hexacorallia</taxon>
        <taxon>Scleractinia</taxon>
        <taxon>Astrocoeniina</taxon>
        <taxon>Pocilloporidae</taxon>
        <taxon>Stylophora</taxon>
    </lineage>
</organism>
<dbReference type="OrthoDB" id="6059867at2759"/>
<dbReference type="SUPFAM" id="SSF56496">
    <property type="entry name" value="Fibrinogen C-terminal domain-like"/>
    <property type="match status" value="1"/>
</dbReference>
<dbReference type="InterPro" id="IPR036056">
    <property type="entry name" value="Fibrinogen-like_C"/>
</dbReference>
<feature type="signal peptide" evidence="1">
    <location>
        <begin position="1"/>
        <end position="25"/>
    </location>
</feature>
<dbReference type="Pfam" id="PF00024">
    <property type="entry name" value="PAN_1"/>
    <property type="match status" value="1"/>
</dbReference>
<dbReference type="Gene3D" id="3.90.215.10">
    <property type="entry name" value="Gamma Fibrinogen, chain A, domain 1"/>
    <property type="match status" value="1"/>
</dbReference>
<dbReference type="AlphaFoldDB" id="A0A2B4RC85"/>
<evidence type="ECO:0000256" key="1">
    <source>
        <dbReference type="SAM" id="SignalP"/>
    </source>
</evidence>
<evidence type="ECO:0000259" key="2">
    <source>
        <dbReference type="Pfam" id="PF00024"/>
    </source>
</evidence>
<dbReference type="SUPFAM" id="SSF57414">
    <property type="entry name" value="Hairpin loop containing domain-like"/>
    <property type="match status" value="1"/>
</dbReference>
<keyword evidence="4" id="KW-1185">Reference proteome</keyword>
<feature type="chain" id="PRO_5012744486" description="Apple domain-containing protein" evidence="1">
    <location>
        <begin position="26"/>
        <end position="190"/>
    </location>
</feature>